<reference evidence="1" key="1">
    <citation type="submission" date="2014-12" db="EMBL/GenBank/DDBJ databases">
        <title>Insight into the proteome of Arion vulgaris.</title>
        <authorList>
            <person name="Aradska J."/>
            <person name="Bulat T."/>
            <person name="Smidak R."/>
            <person name="Sarate P."/>
            <person name="Gangsoo J."/>
            <person name="Sialana F."/>
            <person name="Bilban M."/>
            <person name="Lubec G."/>
        </authorList>
    </citation>
    <scope>NUCLEOTIDE SEQUENCE</scope>
    <source>
        <tissue evidence="1">Skin</tissue>
    </source>
</reference>
<organism evidence="1">
    <name type="scientific">Arion vulgaris</name>
    <dbReference type="NCBI Taxonomy" id="1028688"/>
    <lineage>
        <taxon>Eukaryota</taxon>
        <taxon>Metazoa</taxon>
        <taxon>Spiralia</taxon>
        <taxon>Lophotrochozoa</taxon>
        <taxon>Mollusca</taxon>
        <taxon>Gastropoda</taxon>
        <taxon>Heterobranchia</taxon>
        <taxon>Euthyneura</taxon>
        <taxon>Panpulmonata</taxon>
        <taxon>Eupulmonata</taxon>
        <taxon>Stylommatophora</taxon>
        <taxon>Helicina</taxon>
        <taxon>Arionoidea</taxon>
        <taxon>Arionidae</taxon>
        <taxon>Arion</taxon>
    </lineage>
</organism>
<protein>
    <submittedName>
        <fullName evidence="1">Uncharacterized protein</fullName>
    </submittedName>
</protein>
<sequence length="54" mass="6226">ANNMLIHWLLDVILRAKLGSMKIHNLVRKEYTYFADNPHSGTVSNDPAMSKEWV</sequence>
<dbReference type="EMBL" id="HACG01027701">
    <property type="protein sequence ID" value="CEK74566.1"/>
    <property type="molecule type" value="Transcribed_RNA"/>
</dbReference>
<accession>A0A0B7A3C5</accession>
<proteinExistence type="predicted"/>
<dbReference type="AlphaFoldDB" id="A0A0B7A3C5"/>
<gene>
    <name evidence="1" type="primary">ORF91591</name>
</gene>
<feature type="non-terminal residue" evidence="1">
    <location>
        <position position="1"/>
    </location>
</feature>
<name>A0A0B7A3C5_9EUPU</name>
<evidence type="ECO:0000313" key="1">
    <source>
        <dbReference type="EMBL" id="CEK74566.1"/>
    </source>
</evidence>